<accession>A0A0M3HJW1</accession>
<sequence>MCDLFLSKWTILSMSTDLRPKPRNRNFVSVSSRPSVIHSLYMC</sequence>
<protein>
    <submittedName>
        <fullName evidence="2">Uncharacterized protein</fullName>
    </submittedName>
</protein>
<dbReference type="AlphaFoldDB" id="A0A0M3HJW1"/>
<dbReference type="Proteomes" id="UP000036681">
    <property type="component" value="Unplaced"/>
</dbReference>
<evidence type="ECO:0000313" key="1">
    <source>
        <dbReference type="Proteomes" id="UP000036681"/>
    </source>
</evidence>
<evidence type="ECO:0000313" key="2">
    <source>
        <dbReference type="WBParaSite" id="ALUE_0000180601-mRNA-1"/>
    </source>
</evidence>
<name>A0A0M3HJW1_ASCLU</name>
<keyword evidence="1" id="KW-1185">Reference proteome</keyword>
<reference evidence="2" key="1">
    <citation type="submission" date="2017-02" db="UniProtKB">
        <authorList>
            <consortium name="WormBaseParasite"/>
        </authorList>
    </citation>
    <scope>IDENTIFICATION</scope>
</reference>
<dbReference type="WBParaSite" id="ALUE_0000180601-mRNA-1">
    <property type="protein sequence ID" value="ALUE_0000180601-mRNA-1"/>
    <property type="gene ID" value="ALUE_0000180601"/>
</dbReference>
<proteinExistence type="predicted"/>
<organism evidence="1 2">
    <name type="scientific">Ascaris lumbricoides</name>
    <name type="common">Giant roundworm</name>
    <dbReference type="NCBI Taxonomy" id="6252"/>
    <lineage>
        <taxon>Eukaryota</taxon>
        <taxon>Metazoa</taxon>
        <taxon>Ecdysozoa</taxon>
        <taxon>Nematoda</taxon>
        <taxon>Chromadorea</taxon>
        <taxon>Rhabditida</taxon>
        <taxon>Spirurina</taxon>
        <taxon>Ascaridomorpha</taxon>
        <taxon>Ascaridoidea</taxon>
        <taxon>Ascarididae</taxon>
        <taxon>Ascaris</taxon>
    </lineage>
</organism>